<name>A0A2C9U538_MANES</name>
<keyword evidence="5 10" id="KW-0479">Metal-binding</keyword>
<evidence type="ECO:0000256" key="3">
    <source>
        <dbReference type="ARBA" id="ARBA00008056"/>
    </source>
</evidence>
<dbReference type="GO" id="GO:0005634">
    <property type="term" value="C:nucleus"/>
    <property type="evidence" value="ECO:0007669"/>
    <property type="project" value="UniProtKB-SubCell"/>
</dbReference>
<sequence>MEGKGVCSQTWFTSAMSLTKSGASNVPDSYILPSSARPNATLTPSTTLPIVDLSMLHHPSLRSRVVNEIRSACKEIGFFQVINHGIPLHVMKDALDAVMGFFDLPLEEKMLLMSGNVHAPVRYGTSLNHSRDKVHFWRDFIKHYSHPISEWIHLWPANPPSYSIKILNLQWLTSERKMAKYATAVQNLQKQLMRVVLESLGLNPNYLQNEIEEGSQVMTMNCYPACPEPQLTLGMPLHSDYGSLTILLQSCTGLQIMDQNKNWISVPMTEGALLVQLGDQVEVMSNGQYKSVVHQATVSPQRKRFSIASLHSLALNKKVGPAPELVDEQHPTSYKEFSFSDFLDYISNNDILDGRFIDTLKKNP</sequence>
<keyword evidence="8" id="KW-0539">Nucleus</keyword>
<dbReference type="Pfam" id="PF03171">
    <property type="entry name" value="2OG-FeII_Oxy"/>
    <property type="match status" value="1"/>
</dbReference>
<keyword evidence="4" id="KW-0963">Cytoplasm</keyword>
<dbReference type="PRINTS" id="PR00682">
    <property type="entry name" value="IPNSYNTHASE"/>
</dbReference>
<evidence type="ECO:0000256" key="9">
    <source>
        <dbReference type="ARBA" id="ARBA00059922"/>
    </source>
</evidence>
<dbReference type="EMBL" id="CM004403">
    <property type="protein sequence ID" value="OAY24801.1"/>
    <property type="molecule type" value="Genomic_DNA"/>
</dbReference>
<accession>A0A2C9U538</accession>
<dbReference type="GO" id="GO:0016491">
    <property type="term" value="F:oxidoreductase activity"/>
    <property type="evidence" value="ECO:0007669"/>
    <property type="project" value="UniProtKB-KW"/>
</dbReference>
<evidence type="ECO:0000256" key="1">
    <source>
        <dbReference type="ARBA" id="ARBA00004123"/>
    </source>
</evidence>
<comment type="similarity">
    <text evidence="3 10">Belongs to the iron/ascorbate-dependent oxidoreductase family.</text>
</comment>
<dbReference type="InterPro" id="IPR005123">
    <property type="entry name" value="Oxoglu/Fe-dep_dioxygenase_dom"/>
</dbReference>
<dbReference type="AlphaFoldDB" id="A0A2C9U538"/>
<comment type="subcellular location">
    <subcellularLocation>
        <location evidence="2">Cytoplasm</location>
    </subcellularLocation>
    <subcellularLocation>
        <location evidence="1">Nucleus</location>
    </subcellularLocation>
</comment>
<evidence type="ECO:0000256" key="8">
    <source>
        <dbReference type="ARBA" id="ARBA00023242"/>
    </source>
</evidence>
<dbReference type="InterPro" id="IPR026992">
    <property type="entry name" value="DIOX_N"/>
</dbReference>
<feature type="domain" description="Fe2OG dioxygenase" evidence="11">
    <location>
        <begin position="214"/>
        <end position="313"/>
    </location>
</feature>
<dbReference type="FunFam" id="2.60.120.330:FF:000015">
    <property type="entry name" value="Protein DMR6-LIKE OXYGENASE 1"/>
    <property type="match status" value="1"/>
</dbReference>
<proteinExistence type="inferred from homology"/>
<protein>
    <recommendedName>
        <fullName evidence="11">Fe2OG dioxygenase domain-containing protein</fullName>
    </recommendedName>
</protein>
<evidence type="ECO:0000256" key="2">
    <source>
        <dbReference type="ARBA" id="ARBA00004496"/>
    </source>
</evidence>
<dbReference type="Gene3D" id="2.60.120.330">
    <property type="entry name" value="B-lactam Antibiotic, Isopenicillin N Synthase, Chain"/>
    <property type="match status" value="1"/>
</dbReference>
<dbReference type="Pfam" id="PF14226">
    <property type="entry name" value="DIOX_N"/>
    <property type="match status" value="1"/>
</dbReference>
<gene>
    <name evidence="12" type="ORF">MANES_17G044600</name>
</gene>
<evidence type="ECO:0000256" key="5">
    <source>
        <dbReference type="ARBA" id="ARBA00022723"/>
    </source>
</evidence>
<dbReference type="GO" id="GO:0046872">
    <property type="term" value="F:metal ion binding"/>
    <property type="evidence" value="ECO:0007669"/>
    <property type="project" value="UniProtKB-KW"/>
</dbReference>
<dbReference type="PROSITE" id="PS51471">
    <property type="entry name" value="FE2OG_OXY"/>
    <property type="match status" value="1"/>
</dbReference>
<dbReference type="InterPro" id="IPR027443">
    <property type="entry name" value="IPNS-like_sf"/>
</dbReference>
<keyword evidence="7 10" id="KW-0408">Iron</keyword>
<keyword evidence="6" id="KW-0847">Vitamin C</keyword>
<keyword evidence="10" id="KW-0560">Oxidoreductase</keyword>
<dbReference type="InterPro" id="IPR050295">
    <property type="entry name" value="Plant_2OG-oxidoreductases"/>
</dbReference>
<organism evidence="12">
    <name type="scientific">Manihot esculenta</name>
    <name type="common">Cassava</name>
    <name type="synonym">Jatropha manihot</name>
    <dbReference type="NCBI Taxonomy" id="3983"/>
    <lineage>
        <taxon>Eukaryota</taxon>
        <taxon>Viridiplantae</taxon>
        <taxon>Streptophyta</taxon>
        <taxon>Embryophyta</taxon>
        <taxon>Tracheophyta</taxon>
        <taxon>Spermatophyta</taxon>
        <taxon>Magnoliopsida</taxon>
        <taxon>eudicotyledons</taxon>
        <taxon>Gunneridae</taxon>
        <taxon>Pentapetalae</taxon>
        <taxon>rosids</taxon>
        <taxon>fabids</taxon>
        <taxon>Malpighiales</taxon>
        <taxon>Euphorbiaceae</taxon>
        <taxon>Crotonoideae</taxon>
        <taxon>Manihoteae</taxon>
        <taxon>Manihot</taxon>
    </lineage>
</organism>
<evidence type="ECO:0000256" key="7">
    <source>
        <dbReference type="ARBA" id="ARBA00023004"/>
    </source>
</evidence>
<evidence type="ECO:0000256" key="10">
    <source>
        <dbReference type="RuleBase" id="RU003682"/>
    </source>
</evidence>
<dbReference type="SUPFAM" id="SSF51197">
    <property type="entry name" value="Clavaminate synthase-like"/>
    <property type="match status" value="1"/>
</dbReference>
<evidence type="ECO:0000256" key="4">
    <source>
        <dbReference type="ARBA" id="ARBA00022490"/>
    </source>
</evidence>
<dbReference type="PANTHER" id="PTHR47991">
    <property type="entry name" value="OXOGLUTARATE/IRON-DEPENDENT DIOXYGENASE"/>
    <property type="match status" value="1"/>
</dbReference>
<evidence type="ECO:0000259" key="11">
    <source>
        <dbReference type="PROSITE" id="PS51471"/>
    </source>
</evidence>
<comment type="function">
    <text evidence="9">Involved in the regulation of shoot development and salicylic acid (SA) homeostasis.</text>
</comment>
<dbReference type="GO" id="GO:0005737">
    <property type="term" value="C:cytoplasm"/>
    <property type="evidence" value="ECO:0007669"/>
    <property type="project" value="UniProtKB-SubCell"/>
</dbReference>
<dbReference type="InterPro" id="IPR044861">
    <property type="entry name" value="IPNS-like_FE2OG_OXY"/>
</dbReference>
<evidence type="ECO:0000313" key="12">
    <source>
        <dbReference type="EMBL" id="OAY24801.1"/>
    </source>
</evidence>
<dbReference type="GO" id="GO:0031418">
    <property type="term" value="F:L-ascorbic acid binding"/>
    <property type="evidence" value="ECO:0007669"/>
    <property type="project" value="UniProtKB-KW"/>
</dbReference>
<evidence type="ECO:0000256" key="6">
    <source>
        <dbReference type="ARBA" id="ARBA00022896"/>
    </source>
</evidence>
<reference evidence="12" key="1">
    <citation type="submission" date="2016-02" db="EMBL/GenBank/DDBJ databases">
        <title>WGS assembly of Manihot esculenta.</title>
        <authorList>
            <person name="Bredeson J.V."/>
            <person name="Prochnik S.E."/>
            <person name="Lyons J.B."/>
            <person name="Schmutz J."/>
            <person name="Grimwood J."/>
            <person name="Vrebalov J."/>
            <person name="Bart R.S."/>
            <person name="Amuge T."/>
            <person name="Ferguson M.E."/>
            <person name="Green R."/>
            <person name="Putnam N."/>
            <person name="Stites J."/>
            <person name="Rounsley S."/>
            <person name="Rokhsar D.S."/>
        </authorList>
    </citation>
    <scope>NUCLEOTIDE SEQUENCE [LARGE SCALE GENOMIC DNA]</scope>
    <source>
        <tissue evidence="12">Leaf</tissue>
    </source>
</reference>